<sequence>MASHRRPKPASRTRVTVLTATAAAAVALASQAANADPKPTESQVKSQVEDLYNQAEAATQKYDAAQEQQSTLQKQVDDLQNQVAREQAQMNKLADQFGSFASAQYRAGGIDPSMQLFLSSNPDDYLEKASDLQQMSSSQAAALQQMEQEKRVLDQERAEAATKLAQLDTTRQELQQQKQDIQAKLARAQSLLNSLTAQERQAIENAGSVSNPNLGSSVAASGRAAAALAAGETRIGDPYVYGATGPSSFDCSGFTQWAYAQAGISLPRTSYDQENVGPHLTMDQLEPGDLVIMNGGEHVGLYAGNGYILHAPHTGAAVRYESLSDGYVTFDFGVRVA</sequence>
<gene>
    <name evidence="8" type="ORF">NGB36_13430</name>
</gene>
<keyword evidence="5" id="KW-0175">Coiled coil</keyword>
<protein>
    <submittedName>
        <fullName evidence="8">NlpC/P60 family protein</fullName>
    </submittedName>
</protein>
<dbReference type="InterPro" id="IPR051794">
    <property type="entry name" value="PG_Endopeptidase_C40"/>
</dbReference>
<proteinExistence type="inferred from homology"/>
<evidence type="ECO:0000259" key="7">
    <source>
        <dbReference type="PROSITE" id="PS51935"/>
    </source>
</evidence>
<feature type="domain" description="NlpC/P60" evidence="7">
    <location>
        <begin position="221"/>
        <end position="337"/>
    </location>
</feature>
<dbReference type="EMBL" id="JANFNG010000008">
    <property type="protein sequence ID" value="MCQ4081579.1"/>
    <property type="molecule type" value="Genomic_DNA"/>
</dbReference>
<dbReference type="PANTHER" id="PTHR47359">
    <property type="entry name" value="PEPTIDOGLYCAN DL-ENDOPEPTIDASE CWLO"/>
    <property type="match status" value="1"/>
</dbReference>
<dbReference type="Pfam" id="PF00877">
    <property type="entry name" value="NLPC_P60"/>
    <property type="match status" value="1"/>
</dbReference>
<evidence type="ECO:0000256" key="4">
    <source>
        <dbReference type="ARBA" id="ARBA00022807"/>
    </source>
</evidence>
<evidence type="ECO:0000256" key="5">
    <source>
        <dbReference type="SAM" id="Coils"/>
    </source>
</evidence>
<keyword evidence="3" id="KW-0378">Hydrolase</keyword>
<keyword evidence="2" id="KW-0645">Protease</keyword>
<feature type="chain" id="PRO_5047175359" evidence="6">
    <location>
        <begin position="36"/>
        <end position="337"/>
    </location>
</feature>
<comment type="caution">
    <text evidence="8">The sequence shown here is derived from an EMBL/GenBank/DDBJ whole genome shotgun (WGS) entry which is preliminary data.</text>
</comment>
<reference evidence="8" key="1">
    <citation type="submission" date="2022-06" db="EMBL/GenBank/DDBJ databases">
        <title>Draft genome sequence of Streptomyces sp. RB6PN25 isolated from peat swamp forest in Thailand.</title>
        <authorList>
            <person name="Duangmal K."/>
            <person name="Klaysubun C."/>
        </authorList>
    </citation>
    <scope>NUCLEOTIDE SEQUENCE</scope>
    <source>
        <strain evidence="8">RB6PN25</strain>
    </source>
</reference>
<feature type="signal peptide" evidence="6">
    <location>
        <begin position="1"/>
        <end position="35"/>
    </location>
</feature>
<evidence type="ECO:0000313" key="8">
    <source>
        <dbReference type="EMBL" id="MCQ4081579.1"/>
    </source>
</evidence>
<feature type="coiled-coil region" evidence="5">
    <location>
        <begin position="139"/>
        <end position="205"/>
    </location>
</feature>
<dbReference type="InterPro" id="IPR038765">
    <property type="entry name" value="Papain-like_cys_pep_sf"/>
</dbReference>
<comment type="similarity">
    <text evidence="1">Belongs to the peptidase C40 family.</text>
</comment>
<evidence type="ECO:0000256" key="1">
    <source>
        <dbReference type="ARBA" id="ARBA00007074"/>
    </source>
</evidence>
<feature type="coiled-coil region" evidence="5">
    <location>
        <begin position="41"/>
        <end position="96"/>
    </location>
</feature>
<name>A0ABT1PVB4_9ACTN</name>
<evidence type="ECO:0000313" key="9">
    <source>
        <dbReference type="Proteomes" id="UP001057702"/>
    </source>
</evidence>
<evidence type="ECO:0000256" key="3">
    <source>
        <dbReference type="ARBA" id="ARBA00022801"/>
    </source>
</evidence>
<keyword evidence="9" id="KW-1185">Reference proteome</keyword>
<evidence type="ECO:0000256" key="6">
    <source>
        <dbReference type="SAM" id="SignalP"/>
    </source>
</evidence>
<dbReference type="Gene3D" id="3.90.1720.10">
    <property type="entry name" value="endopeptidase domain like (from Nostoc punctiforme)"/>
    <property type="match status" value="1"/>
</dbReference>
<dbReference type="Proteomes" id="UP001057702">
    <property type="component" value="Unassembled WGS sequence"/>
</dbReference>
<keyword evidence="4" id="KW-0788">Thiol protease</keyword>
<organism evidence="8 9">
    <name type="scientific">Streptomyces humicola</name>
    <dbReference type="NCBI Taxonomy" id="2953240"/>
    <lineage>
        <taxon>Bacteria</taxon>
        <taxon>Bacillati</taxon>
        <taxon>Actinomycetota</taxon>
        <taxon>Actinomycetes</taxon>
        <taxon>Kitasatosporales</taxon>
        <taxon>Streptomycetaceae</taxon>
        <taxon>Streptomyces</taxon>
    </lineage>
</organism>
<keyword evidence="6" id="KW-0732">Signal</keyword>
<dbReference type="RefSeq" id="WP_255920478.1">
    <property type="nucleotide sequence ID" value="NZ_JANFNG010000008.1"/>
</dbReference>
<dbReference type="PROSITE" id="PS51935">
    <property type="entry name" value="NLPC_P60"/>
    <property type="match status" value="1"/>
</dbReference>
<evidence type="ECO:0000256" key="2">
    <source>
        <dbReference type="ARBA" id="ARBA00022670"/>
    </source>
</evidence>
<dbReference type="PANTHER" id="PTHR47359:SF3">
    <property type="entry name" value="NLP_P60 DOMAIN-CONTAINING PROTEIN-RELATED"/>
    <property type="match status" value="1"/>
</dbReference>
<accession>A0ABT1PVB4</accession>
<dbReference type="InterPro" id="IPR000064">
    <property type="entry name" value="NLP_P60_dom"/>
</dbReference>
<dbReference type="SUPFAM" id="SSF54001">
    <property type="entry name" value="Cysteine proteinases"/>
    <property type="match status" value="1"/>
</dbReference>